<dbReference type="RefSeq" id="WP_379997221.1">
    <property type="nucleotide sequence ID" value="NZ_JBHSGN010000078.1"/>
</dbReference>
<evidence type="ECO:0000313" key="3">
    <source>
        <dbReference type="Proteomes" id="UP001596023"/>
    </source>
</evidence>
<dbReference type="EMBL" id="JBHSGN010000078">
    <property type="protein sequence ID" value="MFC4674685.1"/>
    <property type="molecule type" value="Genomic_DNA"/>
</dbReference>
<keyword evidence="3" id="KW-1185">Reference proteome</keyword>
<feature type="domain" description="DUF4326" evidence="1">
    <location>
        <begin position="6"/>
        <end position="89"/>
    </location>
</feature>
<proteinExistence type="predicted"/>
<organism evidence="2 3">
    <name type="scientific">Dysgonomonas termitidis</name>
    <dbReference type="NCBI Taxonomy" id="1516126"/>
    <lineage>
        <taxon>Bacteria</taxon>
        <taxon>Pseudomonadati</taxon>
        <taxon>Bacteroidota</taxon>
        <taxon>Bacteroidia</taxon>
        <taxon>Bacteroidales</taxon>
        <taxon>Dysgonomonadaceae</taxon>
        <taxon>Dysgonomonas</taxon>
    </lineage>
</organism>
<reference evidence="3" key="1">
    <citation type="journal article" date="2019" name="Int. J. Syst. Evol. Microbiol.">
        <title>The Global Catalogue of Microorganisms (GCM) 10K type strain sequencing project: providing services to taxonomists for standard genome sequencing and annotation.</title>
        <authorList>
            <consortium name="The Broad Institute Genomics Platform"/>
            <consortium name="The Broad Institute Genome Sequencing Center for Infectious Disease"/>
            <person name="Wu L."/>
            <person name="Ma J."/>
        </authorList>
    </citation>
    <scope>NUCLEOTIDE SEQUENCE [LARGE SCALE GENOMIC DNA]</scope>
    <source>
        <strain evidence="3">CCUG 66188</strain>
    </source>
</reference>
<dbReference type="InterPro" id="IPR025475">
    <property type="entry name" value="DUF4326"/>
</dbReference>
<dbReference type="Pfam" id="PF14216">
    <property type="entry name" value="DUF4326"/>
    <property type="match status" value="1"/>
</dbReference>
<gene>
    <name evidence="2" type="ORF">ACFO6W_13355</name>
</gene>
<comment type="caution">
    <text evidence="2">The sequence shown here is derived from an EMBL/GenBank/DDBJ whole genome shotgun (WGS) entry which is preliminary data.</text>
</comment>
<sequence length="96" mass="10979">MKKTTVVNIRQNEYDVYIGRAGKGQDGYFGNPFPLEDKSARGSTLEKYKEYFHKRIQADPQFREKVHALKGKRLGCFCKPHPCHGDIIAGYLESLS</sequence>
<evidence type="ECO:0000259" key="1">
    <source>
        <dbReference type="Pfam" id="PF14216"/>
    </source>
</evidence>
<name>A0ABV9KWW7_9BACT</name>
<dbReference type="Proteomes" id="UP001596023">
    <property type="component" value="Unassembled WGS sequence"/>
</dbReference>
<accession>A0ABV9KWW7</accession>
<protein>
    <submittedName>
        <fullName evidence="2">DUF4326 domain-containing protein</fullName>
    </submittedName>
</protein>
<evidence type="ECO:0000313" key="2">
    <source>
        <dbReference type="EMBL" id="MFC4674685.1"/>
    </source>
</evidence>